<sequence length="784" mass="88984">MIATWLNRDKNVPLNLKVVGSANRSLSHRKPAHPYEERPQFPELHAPPHSFGELPTICKELRWKEPKDGVNHFVYARPKIAEIVAEEGLAREDGDTPNIRMNDPLYHPEFNGYYNYDGRRFNELTAIEKNILDIVVHYPDVKKGIMRAPIYFRNKNFSLPEAKQPWAFTRFFEIPELFGPVVEALIPRQGDLVKLCQVSQLTARSVASIWMRFNTTTHDFKGWDTQSVADVWARESRRLDGDRPKDLFGTSVFISPVRAEDQGPEREVMRNKSGYPLNPSVDRHEGSDFTSSMVAHYKMLNFAHLNGHAVRHLVLHSMPWVDVSSLRHIMRAMPKLEALCVYQCFLLPLGETRPLLRGVNRINAERAGRGQSRLALDFSPFYYKGPRYKPDGGGHVGEYGICPEETEWLESTAAVASLLLSVWRLCDKGKQDFFAPGTGFRGFLDRLPIRTLPDILASIKVVVGLDTNKYYWGLRRNTPPGVDTLYKKDPTKLPIVSTRMASAMTKTAWQDAIVCCHGQKMLASDVSARISPNGKNGLEYCVWCVTFKPVYFTGEHVVCPDGVARVMCHGCKLENWNRHHNWRLNWHRRELARRIFARPGGQERPLQAVLDAAHAWLPIPPPQGPWGMRPPEEPEPTGFGEVEGKILVGAVTLWNGLTVTIPDQLAVIRGAIRIIDDMYPELSFVEREAKSQRREELRTDEARLEAQLGMGQRSLYRGSLKRPCRAWELNIIDFRARVAIDNGLFVNNSPIPIYDYESNVAAMLSSAGGLHCYWVDDTSSDGGK</sequence>
<evidence type="ECO:0000313" key="2">
    <source>
        <dbReference type="Proteomes" id="UP000054516"/>
    </source>
</evidence>
<evidence type="ECO:0000313" key="1">
    <source>
        <dbReference type="EMBL" id="GAP84380.1"/>
    </source>
</evidence>
<accession>A0A1S7UM07</accession>
<dbReference type="STRING" id="77044.A0A1S7UM07"/>
<dbReference type="Proteomes" id="UP000054516">
    <property type="component" value="Unassembled WGS sequence"/>
</dbReference>
<keyword evidence="2" id="KW-1185">Reference proteome</keyword>
<name>A0A1S7UM07_ROSNE</name>
<protein>
    <submittedName>
        <fullName evidence="1">Uncharacterized protein</fullName>
    </submittedName>
</protein>
<dbReference type="OrthoDB" id="5428138at2759"/>
<gene>
    <name evidence="1" type="ORF">SAMD00023353_0702010</name>
</gene>
<dbReference type="EMBL" id="DF977452">
    <property type="protein sequence ID" value="GAP84380.1"/>
    <property type="molecule type" value="Genomic_DNA"/>
</dbReference>
<organism evidence="1">
    <name type="scientific">Rosellinia necatrix</name>
    <name type="common">White root-rot fungus</name>
    <dbReference type="NCBI Taxonomy" id="77044"/>
    <lineage>
        <taxon>Eukaryota</taxon>
        <taxon>Fungi</taxon>
        <taxon>Dikarya</taxon>
        <taxon>Ascomycota</taxon>
        <taxon>Pezizomycotina</taxon>
        <taxon>Sordariomycetes</taxon>
        <taxon>Xylariomycetidae</taxon>
        <taxon>Xylariales</taxon>
        <taxon>Xylariaceae</taxon>
        <taxon>Rosellinia</taxon>
    </lineage>
</organism>
<dbReference type="AlphaFoldDB" id="A0A1S7UM07"/>
<reference evidence="1" key="1">
    <citation type="submission" date="2016-03" db="EMBL/GenBank/DDBJ databases">
        <title>Draft genome sequence of Rosellinia necatrix.</title>
        <authorList>
            <person name="Kanematsu S."/>
        </authorList>
    </citation>
    <scope>NUCLEOTIDE SEQUENCE [LARGE SCALE GENOMIC DNA]</scope>
    <source>
        <strain evidence="1">W97</strain>
    </source>
</reference>
<proteinExistence type="predicted"/>